<organism evidence="2 3">
    <name type="scientific">Candidatus Taylorbacteria bacterium RIFCSPLOWO2_01_FULL_45_15b</name>
    <dbReference type="NCBI Taxonomy" id="1802319"/>
    <lineage>
        <taxon>Bacteria</taxon>
        <taxon>Candidatus Tayloriibacteriota</taxon>
    </lineage>
</organism>
<dbReference type="GO" id="GO:0003677">
    <property type="term" value="F:DNA binding"/>
    <property type="evidence" value="ECO:0007669"/>
    <property type="project" value="InterPro"/>
</dbReference>
<accession>A0A1G2NA61</accession>
<dbReference type="STRING" id="1802319.A2928_00390"/>
<sequence length="225" mass="26345">MPRIYRVDVGGEVYHVLNRANARVQIFDTDADYQQFEAILEVAIETYNVPLLAYCIMPNHWHLILHPQTDGEMQKFVGWLSNTHTRRWHVAKETIGQGHLYQGRYKSFLCQKDNHLLTLIRYVERNAKKANLVKKAENWKWSSVWRRTYGTIEQQKMLSPWPIDMSRDYLKLLNQPLTNAEEEALMKSEEKNIPFGSEKWTKAIIDTYDLGQVLRGVGRPKKNGG</sequence>
<dbReference type="PANTHER" id="PTHR34322:SF2">
    <property type="entry name" value="TRANSPOSASE IS200-LIKE DOMAIN-CONTAINING PROTEIN"/>
    <property type="match status" value="1"/>
</dbReference>
<dbReference type="InterPro" id="IPR036515">
    <property type="entry name" value="Transposase_17_sf"/>
</dbReference>
<dbReference type="SMART" id="SM01321">
    <property type="entry name" value="Y1_Tnp"/>
    <property type="match status" value="1"/>
</dbReference>
<feature type="domain" description="Transposase IS200-like" evidence="1">
    <location>
        <begin position="9"/>
        <end position="126"/>
    </location>
</feature>
<dbReference type="Proteomes" id="UP000176221">
    <property type="component" value="Unassembled WGS sequence"/>
</dbReference>
<dbReference type="GO" id="GO:0004803">
    <property type="term" value="F:transposase activity"/>
    <property type="evidence" value="ECO:0007669"/>
    <property type="project" value="InterPro"/>
</dbReference>
<dbReference type="Gene3D" id="3.30.70.1290">
    <property type="entry name" value="Transposase IS200-like"/>
    <property type="match status" value="1"/>
</dbReference>
<dbReference type="PANTHER" id="PTHR34322">
    <property type="entry name" value="TRANSPOSASE, Y1_TNP DOMAIN-CONTAINING"/>
    <property type="match status" value="1"/>
</dbReference>
<dbReference type="EMBL" id="MHRX01000052">
    <property type="protein sequence ID" value="OHA32141.1"/>
    <property type="molecule type" value="Genomic_DNA"/>
</dbReference>
<evidence type="ECO:0000259" key="1">
    <source>
        <dbReference type="SMART" id="SM01321"/>
    </source>
</evidence>
<comment type="caution">
    <text evidence="2">The sequence shown here is derived from an EMBL/GenBank/DDBJ whole genome shotgun (WGS) entry which is preliminary data.</text>
</comment>
<proteinExistence type="predicted"/>
<dbReference type="GO" id="GO:0006313">
    <property type="term" value="P:DNA transposition"/>
    <property type="evidence" value="ECO:0007669"/>
    <property type="project" value="InterPro"/>
</dbReference>
<reference evidence="2 3" key="1">
    <citation type="journal article" date="2016" name="Nat. Commun.">
        <title>Thousands of microbial genomes shed light on interconnected biogeochemical processes in an aquifer system.</title>
        <authorList>
            <person name="Anantharaman K."/>
            <person name="Brown C.T."/>
            <person name="Hug L.A."/>
            <person name="Sharon I."/>
            <person name="Castelle C.J."/>
            <person name="Probst A.J."/>
            <person name="Thomas B.C."/>
            <person name="Singh A."/>
            <person name="Wilkins M.J."/>
            <person name="Karaoz U."/>
            <person name="Brodie E.L."/>
            <person name="Williams K.H."/>
            <person name="Hubbard S.S."/>
            <person name="Banfield J.F."/>
        </authorList>
    </citation>
    <scope>NUCLEOTIDE SEQUENCE [LARGE SCALE GENOMIC DNA]</scope>
</reference>
<dbReference type="AlphaFoldDB" id="A0A1G2NA61"/>
<name>A0A1G2NA61_9BACT</name>
<gene>
    <name evidence="2" type="ORF">A2928_00390</name>
</gene>
<dbReference type="InterPro" id="IPR002686">
    <property type="entry name" value="Transposase_17"/>
</dbReference>
<dbReference type="Pfam" id="PF01797">
    <property type="entry name" value="Y1_Tnp"/>
    <property type="match status" value="1"/>
</dbReference>
<evidence type="ECO:0000313" key="3">
    <source>
        <dbReference type="Proteomes" id="UP000176221"/>
    </source>
</evidence>
<protein>
    <recommendedName>
        <fullName evidence="1">Transposase IS200-like domain-containing protein</fullName>
    </recommendedName>
</protein>
<evidence type="ECO:0000313" key="2">
    <source>
        <dbReference type="EMBL" id="OHA32141.1"/>
    </source>
</evidence>
<dbReference type="SUPFAM" id="SSF143422">
    <property type="entry name" value="Transposase IS200-like"/>
    <property type="match status" value="1"/>
</dbReference>